<dbReference type="InterPro" id="IPR002192">
    <property type="entry name" value="PPDK_AMP/ATP-bd"/>
</dbReference>
<protein>
    <recommendedName>
        <fullName evidence="6">Phosphoenolpyruvate synthase</fullName>
    </recommendedName>
</protein>
<dbReference type="KEGG" id="pmet:G4Y79_24310"/>
<dbReference type="InterPro" id="IPR036637">
    <property type="entry name" value="Phosphohistidine_dom_sf"/>
</dbReference>
<dbReference type="PANTHER" id="PTHR43615:SF1">
    <property type="entry name" value="PPDK_N DOMAIN-CONTAINING PROTEIN"/>
    <property type="match status" value="1"/>
</dbReference>
<gene>
    <name evidence="4" type="ORF">G4Y79_24310</name>
</gene>
<accession>A0A7S8IDM3</accession>
<dbReference type="SUPFAM" id="SSF56059">
    <property type="entry name" value="Glutathione synthetase ATP-binding domain-like"/>
    <property type="match status" value="1"/>
</dbReference>
<evidence type="ECO:0000259" key="3">
    <source>
        <dbReference type="Pfam" id="PF01326"/>
    </source>
</evidence>
<evidence type="ECO:0000259" key="2">
    <source>
        <dbReference type="Pfam" id="PF00391"/>
    </source>
</evidence>
<evidence type="ECO:0000256" key="1">
    <source>
        <dbReference type="SAM" id="MobiDB-lite"/>
    </source>
</evidence>
<dbReference type="GO" id="GO:0016301">
    <property type="term" value="F:kinase activity"/>
    <property type="evidence" value="ECO:0007669"/>
    <property type="project" value="InterPro"/>
</dbReference>
<keyword evidence="5" id="KW-1185">Reference proteome</keyword>
<dbReference type="Gene3D" id="3.30.470.20">
    <property type="entry name" value="ATP-grasp fold, B domain"/>
    <property type="match status" value="1"/>
</dbReference>
<name>A0A7S8IDM3_9CHLR</name>
<dbReference type="Pfam" id="PF01326">
    <property type="entry name" value="PPDK_N"/>
    <property type="match status" value="1"/>
</dbReference>
<dbReference type="PANTHER" id="PTHR43615">
    <property type="entry name" value="PHOSPHOENOLPYRUVATE SYNTHASE-RELATED"/>
    <property type="match status" value="1"/>
</dbReference>
<dbReference type="Pfam" id="PF00391">
    <property type="entry name" value="PEP-utilizers"/>
    <property type="match status" value="1"/>
</dbReference>
<dbReference type="EMBL" id="CP062983">
    <property type="protein sequence ID" value="QPC82770.1"/>
    <property type="molecule type" value="Genomic_DNA"/>
</dbReference>
<dbReference type="Gene3D" id="3.30.1490.20">
    <property type="entry name" value="ATP-grasp fold, A domain"/>
    <property type="match status" value="1"/>
</dbReference>
<sequence>MVEISYILGAGHTEGTAIGSKARHLDKAANQGLPVPPGIIVRDESLQIALLQGLIIQRGNEYICREPRKLIDLLNVPDFDGLVAVRSAFGAEDRRERSYAGQFETVLNVDPTNATELARAMTKVWSSAAEQSPALRREVLIMKMVDAQYAGVAFTEQAYEDDLVNYAKGVGHKLVSGDHAGEMLHLPMLWRYEQPAKSRPAWQQRLQRLLRNVRGLFGKADWDVEWADDGKHCYLLQVRPVTRATRRNEAFTLANHKENLPEHPSYFMTDVVAQAAPHLFEHFRHYDGTLPENRPFIEIFYGRPYINLSLMTEMMRHLGLPTRLITANIGGVADQQQGFNVGRMLIKIGQIVLPKFALAQLGAVQRVQAMEVQVIERAHNPGTTFDTQIDNLMWLYTILVTEMFSLMIATGPLTLLLRQMGTLAEHSARHRTISTRLYTDLAPLRDYVAAHPELQEDLKAGHVPSDAGFQALWNKYMERYGHRGVYESDIARPRYHEAPVNLLPTLLRPQRPQHIPRRTLKGWLTLPLWWWARGPIHAREQWRHTVMQGFDAIREAMLTRAAYFVGRGILPNMAAIWQLSVHEVRHLEHGWHPEEGFFEARAAEIEQMSHYHLPDFFHRFDNLEDYHEDISEAFNEDTLHGISLTKGHVQGRAWVLKEPASTLPEGYTPETTILIAPSIDAGWIPAFDTVAGVVVETGGDLSHGSIILREMGLPAITNVQHVMHAITTGDHVQLDASMGVVSRLEIASVPGGVTEAAPSEEIAQNLSEALPEPLPEDFTEKTKSEP</sequence>
<dbReference type="GO" id="GO:0005524">
    <property type="term" value="F:ATP binding"/>
    <property type="evidence" value="ECO:0007669"/>
    <property type="project" value="InterPro"/>
</dbReference>
<dbReference type="InterPro" id="IPR008279">
    <property type="entry name" value="PEP-util_enz_mobile_dom"/>
</dbReference>
<dbReference type="Proteomes" id="UP000594468">
    <property type="component" value="Chromosome"/>
</dbReference>
<dbReference type="Gene3D" id="3.50.30.10">
    <property type="entry name" value="Phosphohistidine domain"/>
    <property type="match status" value="1"/>
</dbReference>
<dbReference type="RefSeq" id="WP_195170839.1">
    <property type="nucleotide sequence ID" value="NZ_CP062983.1"/>
</dbReference>
<organism evidence="4 5">
    <name type="scientific">Phototrophicus methaneseepsis</name>
    <dbReference type="NCBI Taxonomy" id="2710758"/>
    <lineage>
        <taxon>Bacteria</taxon>
        <taxon>Bacillati</taxon>
        <taxon>Chloroflexota</taxon>
        <taxon>Candidatus Thermofontia</taxon>
        <taxon>Phototrophicales</taxon>
        <taxon>Phototrophicaceae</taxon>
        <taxon>Phototrophicus</taxon>
    </lineage>
</organism>
<reference evidence="4 5" key="1">
    <citation type="submission" date="2020-02" db="EMBL/GenBank/DDBJ databases">
        <authorList>
            <person name="Zheng R.K."/>
            <person name="Sun C.M."/>
        </authorList>
    </citation>
    <scope>NUCLEOTIDE SEQUENCE [LARGE SCALE GENOMIC DNA]</scope>
    <source>
        <strain evidence="5">rifampicinis</strain>
    </source>
</reference>
<dbReference type="SUPFAM" id="SSF52009">
    <property type="entry name" value="Phosphohistidine domain"/>
    <property type="match status" value="1"/>
</dbReference>
<dbReference type="InterPro" id="IPR051549">
    <property type="entry name" value="PEP_Utilizing_Enz"/>
</dbReference>
<evidence type="ECO:0000313" key="4">
    <source>
        <dbReference type="EMBL" id="QPC82770.1"/>
    </source>
</evidence>
<evidence type="ECO:0008006" key="6">
    <source>
        <dbReference type="Google" id="ProtNLM"/>
    </source>
</evidence>
<feature type="region of interest" description="Disordered" evidence="1">
    <location>
        <begin position="752"/>
        <end position="786"/>
    </location>
</feature>
<dbReference type="InterPro" id="IPR013815">
    <property type="entry name" value="ATP_grasp_subdomain_1"/>
</dbReference>
<proteinExistence type="predicted"/>
<evidence type="ECO:0000313" key="5">
    <source>
        <dbReference type="Proteomes" id="UP000594468"/>
    </source>
</evidence>
<feature type="domain" description="PEP-utilising enzyme mobile" evidence="2">
    <location>
        <begin position="669"/>
        <end position="739"/>
    </location>
</feature>
<feature type="domain" description="Pyruvate phosphate dikinase AMP/ATP-binding" evidence="3">
    <location>
        <begin position="81"/>
        <end position="178"/>
    </location>
</feature>
<dbReference type="AlphaFoldDB" id="A0A7S8IDM3"/>